<protein>
    <recommendedName>
        <fullName evidence="3">Reverse transcriptase zinc-binding domain-containing protein</fullName>
    </recommendedName>
</protein>
<keyword evidence="2" id="KW-1185">Reference proteome</keyword>
<proteinExistence type="predicted"/>
<dbReference type="EMBL" id="KQ976936">
    <property type="protein sequence ID" value="KYN06980.1"/>
    <property type="molecule type" value="Genomic_DNA"/>
</dbReference>
<evidence type="ECO:0008006" key="3">
    <source>
        <dbReference type="Google" id="ProtNLM"/>
    </source>
</evidence>
<dbReference type="Proteomes" id="UP000078542">
    <property type="component" value="Unassembled WGS sequence"/>
</dbReference>
<organism evidence="1 2">
    <name type="scientific">Cyphomyrmex costatus</name>
    <dbReference type="NCBI Taxonomy" id="456900"/>
    <lineage>
        <taxon>Eukaryota</taxon>
        <taxon>Metazoa</taxon>
        <taxon>Ecdysozoa</taxon>
        <taxon>Arthropoda</taxon>
        <taxon>Hexapoda</taxon>
        <taxon>Insecta</taxon>
        <taxon>Pterygota</taxon>
        <taxon>Neoptera</taxon>
        <taxon>Endopterygota</taxon>
        <taxon>Hymenoptera</taxon>
        <taxon>Apocrita</taxon>
        <taxon>Aculeata</taxon>
        <taxon>Formicoidea</taxon>
        <taxon>Formicidae</taxon>
        <taxon>Myrmicinae</taxon>
        <taxon>Cyphomyrmex</taxon>
    </lineage>
</organism>
<gene>
    <name evidence="1" type="ORF">ALC62_02061</name>
</gene>
<reference evidence="1 2" key="1">
    <citation type="submission" date="2016-03" db="EMBL/GenBank/DDBJ databases">
        <title>Cyphomyrmex costatus WGS genome.</title>
        <authorList>
            <person name="Nygaard S."/>
            <person name="Hu H."/>
            <person name="Boomsma J."/>
            <person name="Zhang G."/>
        </authorList>
    </citation>
    <scope>NUCLEOTIDE SEQUENCE [LARGE SCALE GENOMIC DNA]</scope>
    <source>
        <strain evidence="1">MS0001</strain>
        <tissue evidence="1">Whole body</tissue>
    </source>
</reference>
<dbReference type="AlphaFoldDB" id="A0A151IND2"/>
<sequence>MVLSPACDCGDSRQDLNHIIFHCPLTRSKAGPLMRYINKKFPSHNHNIFPSLAKPFHSLCRLLLSFFKAIEISV</sequence>
<name>A0A151IND2_9HYME</name>
<accession>A0A151IND2</accession>
<evidence type="ECO:0000313" key="2">
    <source>
        <dbReference type="Proteomes" id="UP000078542"/>
    </source>
</evidence>
<evidence type="ECO:0000313" key="1">
    <source>
        <dbReference type="EMBL" id="KYN06980.1"/>
    </source>
</evidence>